<dbReference type="HAMAP" id="MF_01401">
    <property type="entry name" value="MsrA"/>
    <property type="match status" value="1"/>
</dbReference>
<dbReference type="Pfam" id="PF01625">
    <property type="entry name" value="PMSR"/>
    <property type="match status" value="1"/>
</dbReference>
<evidence type="ECO:0000256" key="3">
    <source>
        <dbReference type="ARBA" id="ARBA00023268"/>
    </source>
</evidence>
<evidence type="ECO:0000256" key="6">
    <source>
        <dbReference type="ARBA" id="ARBA00048782"/>
    </source>
</evidence>
<evidence type="ECO:0000256" key="2">
    <source>
        <dbReference type="ARBA" id="ARBA00023002"/>
    </source>
</evidence>
<comment type="caution">
    <text evidence="9">The sequence shown here is derived from an EMBL/GenBank/DDBJ whole genome shotgun (WGS) entry which is preliminary data.</text>
</comment>
<dbReference type="InterPro" id="IPR011057">
    <property type="entry name" value="Mss4-like_sf"/>
</dbReference>
<feature type="domain" description="MsrB" evidence="8">
    <location>
        <begin position="183"/>
        <end position="305"/>
    </location>
</feature>
<keyword evidence="3" id="KW-0511">Multifunctional enzyme</keyword>
<dbReference type="PROSITE" id="PS51790">
    <property type="entry name" value="MSRB"/>
    <property type="match status" value="1"/>
</dbReference>
<dbReference type="Gene3D" id="3.30.1060.10">
    <property type="entry name" value="Peptide methionine sulphoxide reductase MsrA"/>
    <property type="match status" value="1"/>
</dbReference>
<gene>
    <name evidence="7 9" type="primary">msrA</name>
    <name evidence="9" type="ORF">I8J29_00675</name>
</gene>
<keyword evidence="10" id="KW-1185">Reference proteome</keyword>
<comment type="catalytic activity">
    <reaction evidence="5">
        <text>L-methionyl-[protein] + [thioredoxin]-disulfide + H2O = L-methionyl-(R)-S-oxide-[protein] + [thioredoxin]-dithiol</text>
        <dbReference type="Rhea" id="RHEA:24164"/>
        <dbReference type="Rhea" id="RHEA-COMP:10698"/>
        <dbReference type="Rhea" id="RHEA-COMP:10700"/>
        <dbReference type="Rhea" id="RHEA-COMP:12313"/>
        <dbReference type="Rhea" id="RHEA-COMP:12314"/>
        <dbReference type="ChEBI" id="CHEBI:15377"/>
        <dbReference type="ChEBI" id="CHEBI:16044"/>
        <dbReference type="ChEBI" id="CHEBI:29950"/>
        <dbReference type="ChEBI" id="CHEBI:45764"/>
        <dbReference type="ChEBI" id="CHEBI:50058"/>
        <dbReference type="EC" id="1.8.4.12"/>
    </reaction>
</comment>
<comment type="catalytic activity">
    <reaction evidence="6 7">
        <text>[thioredoxin]-disulfide + L-methionine + H2O = L-methionine (S)-S-oxide + [thioredoxin]-dithiol</text>
        <dbReference type="Rhea" id="RHEA:19993"/>
        <dbReference type="Rhea" id="RHEA-COMP:10698"/>
        <dbReference type="Rhea" id="RHEA-COMP:10700"/>
        <dbReference type="ChEBI" id="CHEBI:15377"/>
        <dbReference type="ChEBI" id="CHEBI:29950"/>
        <dbReference type="ChEBI" id="CHEBI:50058"/>
        <dbReference type="ChEBI" id="CHEBI:57844"/>
        <dbReference type="ChEBI" id="CHEBI:58772"/>
        <dbReference type="EC" id="1.8.4.11"/>
    </reaction>
</comment>
<reference evidence="9 10" key="1">
    <citation type="submission" date="2021-03" db="EMBL/GenBank/DDBJ databases">
        <title>Paenibacillus artemisicola MWE-103 whole genome sequence.</title>
        <authorList>
            <person name="Ham Y.J."/>
        </authorList>
    </citation>
    <scope>NUCLEOTIDE SEQUENCE [LARGE SCALE GENOMIC DNA]</scope>
    <source>
        <strain evidence="9 10">MWE-103</strain>
    </source>
</reference>
<dbReference type="EC" id="1.8.4.11" evidence="7"/>
<dbReference type="InterPro" id="IPR002579">
    <property type="entry name" value="Met_Sox_Rdtase_MsrB_dom"/>
</dbReference>
<accession>A0ABS3W305</accession>
<name>A0ABS3W305_9BACL</name>
<sequence>MKIGEYGTEPATFAGGCFWCMVKPFDELPGIVSIVSGYTGGHTEHPTYKEVGAETTGHYEAVRIVFQPEVFPYERLLEIFWQQIDPTDDGGQFQDRGHSYRTAIFAHGERQRELAEASKRALQKSGRFRKPIVTAILDAGPFYPAEDEHQDYYKTHRGHYNKYVEASGRETFAKRHWHTERDRERWKRQLTDRQFRVTQLGEDEPAFDNASWDDDRAGLYVDVLNGAALFGSADKFASGTGHPGFLRPIEEGAVRREAELGGGRARTLLRARLSNAFLGELLHDGPGSDKLHYRVNAAALRFVPAEELEREGYGRYAARIKP</sequence>
<dbReference type="InterPro" id="IPR036509">
    <property type="entry name" value="Met_Sox_Rdtase_MsrA_sf"/>
</dbReference>
<feature type="active site" evidence="7">
    <location>
        <position position="17"/>
    </location>
</feature>
<dbReference type="Pfam" id="PF01641">
    <property type="entry name" value="SelR"/>
    <property type="match status" value="1"/>
</dbReference>
<dbReference type="Gene3D" id="2.170.150.20">
    <property type="entry name" value="Peptide methionine sulfoxide reductase"/>
    <property type="match status" value="1"/>
</dbReference>
<dbReference type="SUPFAM" id="SSF51316">
    <property type="entry name" value="Mss4-like"/>
    <property type="match status" value="1"/>
</dbReference>
<comment type="similarity">
    <text evidence="1 7">Belongs to the MsrA Met sulfoxide reductase family.</text>
</comment>
<dbReference type="InterPro" id="IPR002569">
    <property type="entry name" value="Met_Sox_Rdtase_MsrA_dom"/>
</dbReference>
<comment type="catalytic activity">
    <reaction evidence="4 7">
        <text>L-methionyl-[protein] + [thioredoxin]-disulfide + H2O = L-methionyl-(S)-S-oxide-[protein] + [thioredoxin]-dithiol</text>
        <dbReference type="Rhea" id="RHEA:14217"/>
        <dbReference type="Rhea" id="RHEA-COMP:10698"/>
        <dbReference type="Rhea" id="RHEA-COMP:10700"/>
        <dbReference type="Rhea" id="RHEA-COMP:12313"/>
        <dbReference type="Rhea" id="RHEA-COMP:12315"/>
        <dbReference type="ChEBI" id="CHEBI:15377"/>
        <dbReference type="ChEBI" id="CHEBI:16044"/>
        <dbReference type="ChEBI" id="CHEBI:29950"/>
        <dbReference type="ChEBI" id="CHEBI:44120"/>
        <dbReference type="ChEBI" id="CHEBI:50058"/>
        <dbReference type="EC" id="1.8.4.11"/>
    </reaction>
</comment>
<dbReference type="PANTHER" id="PTHR43774">
    <property type="entry name" value="PEPTIDE METHIONINE SULFOXIDE REDUCTASE"/>
    <property type="match status" value="1"/>
</dbReference>
<dbReference type="PANTHER" id="PTHR43774:SF1">
    <property type="entry name" value="PEPTIDE METHIONINE SULFOXIDE REDUCTASE MSRA 2"/>
    <property type="match status" value="1"/>
</dbReference>
<dbReference type="Proteomes" id="UP000670947">
    <property type="component" value="Unassembled WGS sequence"/>
</dbReference>
<evidence type="ECO:0000256" key="4">
    <source>
        <dbReference type="ARBA" id="ARBA00047806"/>
    </source>
</evidence>
<organism evidence="9 10">
    <name type="scientific">Paenibacillus artemisiicola</name>
    <dbReference type="NCBI Taxonomy" id="1172618"/>
    <lineage>
        <taxon>Bacteria</taxon>
        <taxon>Bacillati</taxon>
        <taxon>Bacillota</taxon>
        <taxon>Bacilli</taxon>
        <taxon>Bacillales</taxon>
        <taxon>Paenibacillaceae</taxon>
        <taxon>Paenibacillus</taxon>
    </lineage>
</organism>
<dbReference type="NCBIfam" id="TIGR00401">
    <property type="entry name" value="msrA"/>
    <property type="match status" value="1"/>
</dbReference>
<evidence type="ECO:0000256" key="7">
    <source>
        <dbReference type="HAMAP-Rule" id="MF_01401"/>
    </source>
</evidence>
<evidence type="ECO:0000313" key="9">
    <source>
        <dbReference type="EMBL" id="MBO7742688.1"/>
    </source>
</evidence>
<evidence type="ECO:0000256" key="1">
    <source>
        <dbReference type="ARBA" id="ARBA00005591"/>
    </source>
</evidence>
<evidence type="ECO:0000313" key="10">
    <source>
        <dbReference type="Proteomes" id="UP000670947"/>
    </source>
</evidence>
<dbReference type="EMBL" id="JAGGDJ010000001">
    <property type="protein sequence ID" value="MBO7742688.1"/>
    <property type="molecule type" value="Genomic_DNA"/>
</dbReference>
<comment type="function">
    <text evidence="7">Has an important function as a repair enzyme for proteins that have been inactivated by oxidation. Catalyzes the reversible oxidation-reduction of methionine sulfoxide in proteins to methionine.</text>
</comment>
<evidence type="ECO:0000256" key="5">
    <source>
        <dbReference type="ARBA" id="ARBA00048488"/>
    </source>
</evidence>
<proteinExistence type="inferred from homology"/>
<keyword evidence="2 7" id="KW-0560">Oxidoreductase</keyword>
<dbReference type="GO" id="GO:0008113">
    <property type="term" value="F:peptide-methionine (S)-S-oxide reductase activity"/>
    <property type="evidence" value="ECO:0007669"/>
    <property type="project" value="UniProtKB-EC"/>
</dbReference>
<protein>
    <recommendedName>
        <fullName evidence="7">Peptide methionine sulfoxide reductase MsrA</fullName>
        <shortName evidence="7">Protein-methionine-S-oxide reductase</shortName>
        <ecNumber evidence="7">1.8.4.11</ecNumber>
    </recommendedName>
    <alternativeName>
        <fullName evidence="7">Peptide-methionine (S)-S-oxide reductase</fullName>
        <shortName evidence="7">Peptide Met(O) reductase</shortName>
    </alternativeName>
</protein>
<dbReference type="RefSeq" id="WP_208845665.1">
    <property type="nucleotide sequence ID" value="NZ_JAGGDJ010000001.1"/>
</dbReference>
<evidence type="ECO:0000259" key="8">
    <source>
        <dbReference type="PROSITE" id="PS51790"/>
    </source>
</evidence>
<dbReference type="SUPFAM" id="SSF55068">
    <property type="entry name" value="Peptide methionine sulfoxide reductase"/>
    <property type="match status" value="1"/>
</dbReference>